<dbReference type="AlphaFoldDB" id="A0A482VMR8"/>
<gene>
    <name evidence="2" type="ORF">BDFB_006836</name>
</gene>
<evidence type="ECO:0000313" key="2">
    <source>
        <dbReference type="EMBL" id="RZC34080.1"/>
    </source>
</evidence>
<keyword evidence="3" id="KW-1185">Reference proteome</keyword>
<dbReference type="EMBL" id="QDEB01083147">
    <property type="protein sequence ID" value="RZC34080.1"/>
    <property type="molecule type" value="Genomic_DNA"/>
</dbReference>
<evidence type="ECO:0000313" key="3">
    <source>
        <dbReference type="Proteomes" id="UP000292052"/>
    </source>
</evidence>
<proteinExistence type="predicted"/>
<comment type="caution">
    <text evidence="2">The sequence shown here is derived from an EMBL/GenBank/DDBJ whole genome shotgun (WGS) entry which is preliminary data.</text>
</comment>
<reference evidence="2 3" key="1">
    <citation type="submission" date="2017-03" db="EMBL/GenBank/DDBJ databases">
        <title>Genome of the blue death feigning beetle - Asbolus verrucosus.</title>
        <authorList>
            <person name="Rider S.D."/>
        </authorList>
    </citation>
    <scope>NUCLEOTIDE SEQUENCE [LARGE SCALE GENOMIC DNA]</scope>
    <source>
        <strain evidence="2">Butters</strain>
        <tissue evidence="2">Head and leg muscle</tissue>
    </source>
</reference>
<sequence>MFQEAVQRYTDTSWQIHRQSKKKPPAISINTPSKDDGDSKAVKINGVTSNGDVSVPSEGKKSESQVVQIETVEVTYEPVQSQVEVVLVRKTCDLSLTA</sequence>
<feature type="region of interest" description="Disordered" evidence="1">
    <location>
        <begin position="1"/>
        <end position="41"/>
    </location>
</feature>
<accession>A0A482VMR8</accession>
<protein>
    <submittedName>
        <fullName evidence="2">Uncharacterized protein</fullName>
    </submittedName>
</protein>
<dbReference type="Proteomes" id="UP000292052">
    <property type="component" value="Unassembled WGS sequence"/>
</dbReference>
<evidence type="ECO:0000256" key="1">
    <source>
        <dbReference type="SAM" id="MobiDB-lite"/>
    </source>
</evidence>
<dbReference type="OrthoDB" id="6698767at2759"/>
<organism evidence="2 3">
    <name type="scientific">Asbolus verrucosus</name>
    <name type="common">Desert ironclad beetle</name>
    <dbReference type="NCBI Taxonomy" id="1661398"/>
    <lineage>
        <taxon>Eukaryota</taxon>
        <taxon>Metazoa</taxon>
        <taxon>Ecdysozoa</taxon>
        <taxon>Arthropoda</taxon>
        <taxon>Hexapoda</taxon>
        <taxon>Insecta</taxon>
        <taxon>Pterygota</taxon>
        <taxon>Neoptera</taxon>
        <taxon>Endopterygota</taxon>
        <taxon>Coleoptera</taxon>
        <taxon>Polyphaga</taxon>
        <taxon>Cucujiformia</taxon>
        <taxon>Tenebrionidae</taxon>
        <taxon>Pimeliinae</taxon>
        <taxon>Asbolus</taxon>
    </lineage>
</organism>
<name>A0A482VMR8_ASBVE</name>